<dbReference type="AlphaFoldDB" id="A0A4S4DKJ2"/>
<keyword evidence="1" id="KW-0677">Repeat</keyword>
<dbReference type="Gene3D" id="2.130.10.30">
    <property type="entry name" value="Regulator of chromosome condensation 1/beta-lactamase-inhibitor protein II"/>
    <property type="match status" value="1"/>
</dbReference>
<gene>
    <name evidence="2" type="ORF">TEA_001560</name>
</gene>
<protein>
    <submittedName>
        <fullName evidence="2">Uncharacterized protein</fullName>
    </submittedName>
</protein>
<dbReference type="Proteomes" id="UP000306102">
    <property type="component" value="Unassembled WGS sequence"/>
</dbReference>
<proteinExistence type="predicted"/>
<evidence type="ECO:0000313" key="2">
    <source>
        <dbReference type="EMBL" id="THG03419.1"/>
    </source>
</evidence>
<reference evidence="2 3" key="1">
    <citation type="journal article" date="2018" name="Proc. Natl. Acad. Sci. U.S.A.">
        <title>Draft genome sequence of Camellia sinensis var. sinensis provides insights into the evolution of the tea genome and tea quality.</title>
        <authorList>
            <person name="Wei C."/>
            <person name="Yang H."/>
            <person name="Wang S."/>
            <person name="Zhao J."/>
            <person name="Liu C."/>
            <person name="Gao L."/>
            <person name="Xia E."/>
            <person name="Lu Y."/>
            <person name="Tai Y."/>
            <person name="She G."/>
            <person name="Sun J."/>
            <person name="Cao H."/>
            <person name="Tong W."/>
            <person name="Gao Q."/>
            <person name="Li Y."/>
            <person name="Deng W."/>
            <person name="Jiang X."/>
            <person name="Wang W."/>
            <person name="Chen Q."/>
            <person name="Zhang S."/>
            <person name="Li H."/>
            <person name="Wu J."/>
            <person name="Wang P."/>
            <person name="Li P."/>
            <person name="Shi C."/>
            <person name="Zheng F."/>
            <person name="Jian J."/>
            <person name="Huang B."/>
            <person name="Shan D."/>
            <person name="Shi M."/>
            <person name="Fang C."/>
            <person name="Yue Y."/>
            <person name="Li F."/>
            <person name="Li D."/>
            <person name="Wei S."/>
            <person name="Han B."/>
            <person name="Jiang C."/>
            <person name="Yin Y."/>
            <person name="Xia T."/>
            <person name="Zhang Z."/>
            <person name="Bennetzen J.L."/>
            <person name="Zhao S."/>
            <person name="Wan X."/>
        </authorList>
    </citation>
    <scope>NUCLEOTIDE SEQUENCE [LARGE SCALE GENOMIC DNA]</scope>
    <source>
        <strain evidence="3">cv. Shuchazao</strain>
        <tissue evidence="2">Leaf</tissue>
    </source>
</reference>
<sequence length="190" mass="19951">MIRFRRVLAVIGGGSSSRSKHTVLMSFGDGSQGALGVPFSPIGMGGDAYEPTAVPVLPPDAVRGLLMFYELLPRVARGLESWNEPKRVEGLDQVKVQAAFASGAISAAIGDDGSLVEALAGEEIVKVSLGWGHALAQTKDGKLFGWGYSADARLGQMRKPLESSHLDSSSDIPKATELSSSVLEAAEKLV</sequence>
<comment type="caution">
    <text evidence="2">The sequence shown here is derived from an EMBL/GenBank/DDBJ whole genome shotgun (WGS) entry which is preliminary data.</text>
</comment>
<dbReference type="STRING" id="542762.A0A4S4DKJ2"/>
<name>A0A4S4DKJ2_CAMSN</name>
<dbReference type="PANTHER" id="PTHR22870:SF365">
    <property type="entry name" value="REGULATOR OF CHROMOSOME CONDENSATION (CELL CYCLE REGULATORY PROTEIN)-RELATED"/>
    <property type="match status" value="1"/>
</dbReference>
<dbReference type="SUPFAM" id="SSF50985">
    <property type="entry name" value="RCC1/BLIP-II"/>
    <property type="match status" value="1"/>
</dbReference>
<dbReference type="InterPro" id="IPR009091">
    <property type="entry name" value="RCC1/BLIP-II"/>
</dbReference>
<dbReference type="EMBL" id="SDRB02010963">
    <property type="protein sequence ID" value="THG03419.1"/>
    <property type="molecule type" value="Genomic_DNA"/>
</dbReference>
<dbReference type="InterPro" id="IPR051210">
    <property type="entry name" value="Ub_ligase/GEF_domain"/>
</dbReference>
<dbReference type="Pfam" id="PF13540">
    <property type="entry name" value="RCC1_2"/>
    <property type="match status" value="1"/>
</dbReference>
<evidence type="ECO:0000313" key="3">
    <source>
        <dbReference type="Proteomes" id="UP000306102"/>
    </source>
</evidence>
<organism evidence="2 3">
    <name type="scientific">Camellia sinensis var. sinensis</name>
    <name type="common">China tea</name>
    <dbReference type="NCBI Taxonomy" id="542762"/>
    <lineage>
        <taxon>Eukaryota</taxon>
        <taxon>Viridiplantae</taxon>
        <taxon>Streptophyta</taxon>
        <taxon>Embryophyta</taxon>
        <taxon>Tracheophyta</taxon>
        <taxon>Spermatophyta</taxon>
        <taxon>Magnoliopsida</taxon>
        <taxon>eudicotyledons</taxon>
        <taxon>Gunneridae</taxon>
        <taxon>Pentapetalae</taxon>
        <taxon>asterids</taxon>
        <taxon>Ericales</taxon>
        <taxon>Theaceae</taxon>
        <taxon>Camellia</taxon>
    </lineage>
</organism>
<dbReference type="PANTHER" id="PTHR22870">
    <property type="entry name" value="REGULATOR OF CHROMOSOME CONDENSATION"/>
    <property type="match status" value="1"/>
</dbReference>
<accession>A0A4S4DKJ2</accession>
<keyword evidence="3" id="KW-1185">Reference proteome</keyword>
<evidence type="ECO:0000256" key="1">
    <source>
        <dbReference type="ARBA" id="ARBA00022737"/>
    </source>
</evidence>